<keyword evidence="1" id="KW-0812">Transmembrane</keyword>
<dbReference type="HOGENOM" id="CLU_1188376_0_0_0"/>
<evidence type="ECO:0000313" key="3">
    <source>
        <dbReference type="Proteomes" id="UP000001520"/>
    </source>
</evidence>
<dbReference type="KEGG" id="ddf:DEFDS_0734"/>
<evidence type="ECO:0000256" key="1">
    <source>
        <dbReference type="SAM" id="Phobius"/>
    </source>
</evidence>
<protein>
    <submittedName>
        <fullName evidence="2">Uncharacterized protein</fullName>
    </submittedName>
</protein>
<keyword evidence="1" id="KW-1133">Transmembrane helix</keyword>
<dbReference type="Proteomes" id="UP000001520">
    <property type="component" value="Chromosome"/>
</dbReference>
<proteinExistence type="predicted"/>
<accession>D3PC90</accession>
<feature type="transmembrane region" description="Helical" evidence="1">
    <location>
        <begin position="5"/>
        <end position="25"/>
    </location>
</feature>
<dbReference type="AlphaFoldDB" id="D3PC90"/>
<gene>
    <name evidence="2" type="ordered locus">DEFDS_0734</name>
</gene>
<feature type="transmembrane region" description="Helical" evidence="1">
    <location>
        <begin position="113"/>
        <end position="132"/>
    </location>
</feature>
<feature type="transmembrane region" description="Helical" evidence="1">
    <location>
        <begin position="31"/>
        <end position="52"/>
    </location>
</feature>
<keyword evidence="1" id="KW-0472">Membrane</keyword>
<dbReference type="OrthoDB" id="9917546at2"/>
<dbReference type="EMBL" id="AP011529">
    <property type="protein sequence ID" value="BAI80213.1"/>
    <property type="molecule type" value="Genomic_DNA"/>
</dbReference>
<keyword evidence="3" id="KW-1185">Reference proteome</keyword>
<reference evidence="2 3" key="1">
    <citation type="journal article" date="2010" name="DNA Res.">
        <title>Bacterial lifestyle in a deep-sea hydrothermal vent chimney revealed by the genome sequence of the thermophilic bacterium Deferribacter desulfuricans SSM1.</title>
        <authorList>
            <person name="Takaki Y."/>
            <person name="Shimamura S."/>
            <person name="Nakagawa S."/>
            <person name="Fukuhara Y."/>
            <person name="Horikawa H."/>
            <person name="Ankai A."/>
            <person name="Harada T."/>
            <person name="Hosoyama A."/>
            <person name="Oguchi A."/>
            <person name="Fukui S."/>
            <person name="Fujita N."/>
            <person name="Takami H."/>
            <person name="Takai K."/>
        </authorList>
    </citation>
    <scope>NUCLEOTIDE SEQUENCE [LARGE SCALE GENOMIC DNA]</scope>
    <source>
        <strain evidence="3">DSM 14783 / JCM 11476 / NBRC 101012 / SSM1</strain>
    </source>
</reference>
<organism evidence="2 3">
    <name type="scientific">Deferribacter desulfuricans (strain DSM 14783 / JCM 11476 / NBRC 101012 / SSM1)</name>
    <dbReference type="NCBI Taxonomy" id="639282"/>
    <lineage>
        <taxon>Bacteria</taxon>
        <taxon>Pseudomonadati</taxon>
        <taxon>Deferribacterota</taxon>
        <taxon>Deferribacteres</taxon>
        <taxon>Deferribacterales</taxon>
        <taxon>Deferribacteraceae</taxon>
        <taxon>Deferribacter</taxon>
    </lineage>
</organism>
<sequence length="233" mass="26992">MHTYIYRFIAYMMISLGLGIIVLFGEIKLNYTISIVAYTLSSFLILYGYFFLKKSYSKRKGIGLNPRWLAKMGDIIFIISLSFAAYSALAWGIDTIFHTKIYLYDTEPMVLQVVAMFWLPSAAITAFFISNIDTQSIEIDRNGIIIQYPEGVKEIKWENLNRICLKDTKTIIGGEDWATSRRMQTKLSFITNDNMINIFEPSLKKTKKQIIQLLYNYAPDRLHDDITLIGKDW</sequence>
<name>D3PC90_DEFDS</name>
<feature type="transmembrane region" description="Helical" evidence="1">
    <location>
        <begin position="73"/>
        <end position="93"/>
    </location>
</feature>
<dbReference type="STRING" id="639282.DEFDS_0734"/>
<dbReference type="RefSeq" id="WP_013007461.1">
    <property type="nucleotide sequence ID" value="NC_013939.1"/>
</dbReference>
<evidence type="ECO:0000313" key="2">
    <source>
        <dbReference type="EMBL" id="BAI80213.1"/>
    </source>
</evidence>